<evidence type="ECO:0000259" key="4">
    <source>
        <dbReference type="PROSITE" id="PS51930"/>
    </source>
</evidence>
<dbReference type="Gene3D" id="3.30.70.1710">
    <property type="match status" value="2"/>
</dbReference>
<sequence>MTQAIGILELTSIARGMELGDVMLKSANVQLLLCRTLCPGKFLLMLGGDVGAVQQAIAAGTARAGEMLVDSLVLANIHPSVLPAISGLNVVGQRQAAGIVETWSVAACISAADRAVKAANVTLVRVHMAFGIGGKCYMVVAGDIADVDNAVTVASDSAGEKGLLVHRTVIPRPHDALWQQLMEG</sequence>
<feature type="domain" description="BMC" evidence="4">
    <location>
        <begin position="4"/>
        <end position="86"/>
    </location>
</feature>
<dbReference type="PANTHER" id="PTHR33941">
    <property type="entry name" value="PROPANEDIOL UTILIZATION PROTEIN PDUA"/>
    <property type="match status" value="1"/>
</dbReference>
<keyword evidence="2" id="KW-1283">Bacterial microcompartment</keyword>
<dbReference type="SMART" id="SM00877">
    <property type="entry name" value="BMC"/>
    <property type="match status" value="2"/>
</dbReference>
<dbReference type="PROSITE" id="PS51930">
    <property type="entry name" value="BMC_2"/>
    <property type="match status" value="2"/>
</dbReference>
<dbReference type="Proteomes" id="UP000468995">
    <property type="component" value="Unassembled WGS sequence"/>
</dbReference>
<dbReference type="Proteomes" id="UP000252603">
    <property type="component" value="Unassembled WGS sequence"/>
</dbReference>
<reference evidence="5 8" key="2">
    <citation type="submission" date="2019-07" db="EMBL/GenBank/DDBJ databases">
        <title>Genome sequence of OXA-232-producing Klebsiella pneumoniae ST23 from septicemic neonate.</title>
        <authorList>
            <person name="Mukherjee S."/>
            <person name="Naha S."/>
            <person name="Bhadury P."/>
            <person name="Basu S."/>
        </authorList>
    </citation>
    <scope>NUCLEOTIDE SEQUENCE [LARGE SCALE GENOMIC DNA]</scope>
    <source>
        <strain evidence="5 8">EN5275</strain>
    </source>
</reference>
<comment type="subcellular location">
    <subcellularLocation>
        <location evidence="1">Bacterial microcompartment</location>
    </subcellularLocation>
</comment>
<dbReference type="CDD" id="cd07054">
    <property type="entry name" value="BMC_PduT_repeat2"/>
    <property type="match status" value="1"/>
</dbReference>
<dbReference type="CDD" id="cd07053">
    <property type="entry name" value="BMC_PduT_repeat1"/>
    <property type="match status" value="1"/>
</dbReference>
<name>A0A332JM54_KLEPN</name>
<evidence type="ECO:0000313" key="6">
    <source>
        <dbReference type="EMBL" id="SSK22697.1"/>
    </source>
</evidence>
<evidence type="ECO:0000256" key="2">
    <source>
        <dbReference type="ARBA" id="ARBA00024446"/>
    </source>
</evidence>
<dbReference type="PIRSF" id="PIRSF034834">
    <property type="entry name" value="PduT"/>
    <property type="match status" value="1"/>
</dbReference>
<dbReference type="RefSeq" id="WP_014906985.1">
    <property type="nucleotide sequence ID" value="NZ_AP025246.1"/>
</dbReference>
<evidence type="ECO:0000313" key="8">
    <source>
        <dbReference type="Proteomes" id="UP000468995"/>
    </source>
</evidence>
<evidence type="ECO:0000256" key="1">
    <source>
        <dbReference type="ARBA" id="ARBA00024322"/>
    </source>
</evidence>
<dbReference type="InterPro" id="IPR011238">
    <property type="entry name" value="Micro_shell_prot_PduT"/>
</dbReference>
<protein>
    <submittedName>
        <fullName evidence="5">Propanediol utilization microcompartment protein PduT</fullName>
    </submittedName>
    <submittedName>
        <fullName evidence="6">Propanediol utilization polyhedral body protein PduT</fullName>
    </submittedName>
</protein>
<dbReference type="InterPro" id="IPR050575">
    <property type="entry name" value="BMC_shell"/>
</dbReference>
<accession>A0A332JM54</accession>
<dbReference type="Pfam" id="PF00936">
    <property type="entry name" value="BMC"/>
    <property type="match status" value="2"/>
</dbReference>
<dbReference type="InterPro" id="IPR044872">
    <property type="entry name" value="CcmK/CsoS1_BMC"/>
</dbReference>
<dbReference type="EMBL" id="UFEU01000002">
    <property type="protein sequence ID" value="SSK22697.1"/>
    <property type="molecule type" value="Genomic_DNA"/>
</dbReference>
<dbReference type="GO" id="GO:0031469">
    <property type="term" value="C:bacterial microcompartment"/>
    <property type="evidence" value="ECO:0007669"/>
    <property type="project" value="UniProtKB-SubCell"/>
</dbReference>
<evidence type="ECO:0000313" key="7">
    <source>
        <dbReference type="Proteomes" id="UP000252603"/>
    </source>
</evidence>
<feature type="domain" description="BMC" evidence="4">
    <location>
        <begin position="96"/>
        <end position="182"/>
    </location>
</feature>
<evidence type="ECO:0000256" key="3">
    <source>
        <dbReference type="PROSITE-ProRule" id="PRU01278"/>
    </source>
</evidence>
<dbReference type="EMBL" id="VINI01000012">
    <property type="protein sequence ID" value="MSS32213.1"/>
    <property type="molecule type" value="Genomic_DNA"/>
</dbReference>
<dbReference type="PANTHER" id="PTHR33941:SF10">
    <property type="entry name" value="BACTERIAL MICROCOMPARTMENT SHELL PROTEIN EUTM"/>
    <property type="match status" value="1"/>
</dbReference>
<dbReference type="InterPro" id="IPR000249">
    <property type="entry name" value="BMC_dom"/>
</dbReference>
<evidence type="ECO:0000313" key="5">
    <source>
        <dbReference type="EMBL" id="MSS32213.1"/>
    </source>
</evidence>
<organism evidence="6 7">
    <name type="scientific">Klebsiella pneumoniae</name>
    <dbReference type="NCBI Taxonomy" id="573"/>
    <lineage>
        <taxon>Bacteria</taxon>
        <taxon>Pseudomonadati</taxon>
        <taxon>Pseudomonadota</taxon>
        <taxon>Gammaproteobacteria</taxon>
        <taxon>Enterobacterales</taxon>
        <taxon>Enterobacteriaceae</taxon>
        <taxon>Klebsiella/Raoultella group</taxon>
        <taxon>Klebsiella</taxon>
        <taxon>Klebsiella pneumoniae complex</taxon>
    </lineage>
</organism>
<reference evidence="6 7" key="1">
    <citation type="submission" date="2018-07" db="EMBL/GenBank/DDBJ databases">
        <authorList>
            <consortium name="Pathogen Informatics"/>
        </authorList>
    </citation>
    <scope>NUCLEOTIDE SEQUENCE [LARGE SCALE GENOMIC DNA]</scope>
    <source>
        <strain evidence="6 7">4300STDY6470422</strain>
    </source>
</reference>
<dbReference type="InterPro" id="IPR037233">
    <property type="entry name" value="CcmK-like_sf"/>
</dbReference>
<comment type="similarity">
    <text evidence="3">Belongs to the bacterial microcompartments protein family.</text>
</comment>
<dbReference type="AlphaFoldDB" id="A0A332JM54"/>
<dbReference type="SUPFAM" id="SSF143414">
    <property type="entry name" value="CcmK-like"/>
    <property type="match status" value="2"/>
</dbReference>
<proteinExistence type="inferred from homology"/>
<gene>
    <name evidence="6" type="primary">eutM_1</name>
    <name evidence="5" type="synonym">pduT</name>
    <name evidence="5" type="ORF">FME62_15720</name>
    <name evidence="6" type="ORF">SAMEA4364603_01020</name>
</gene>